<dbReference type="AlphaFoldDB" id="A0A176VPI3"/>
<dbReference type="PANTHER" id="PTHR46169">
    <property type="entry name" value="DNA REPLICATION-RELATED ELEMENT FACTOR, ISOFORM A"/>
    <property type="match status" value="1"/>
</dbReference>
<proteinExistence type="predicted"/>
<dbReference type="PANTHER" id="PTHR46169:SF15">
    <property type="entry name" value="INNER CENTROMERE PROTEIN A-LIKE ISOFORM X1-RELATED"/>
    <property type="match status" value="1"/>
</dbReference>
<evidence type="ECO:0000313" key="2">
    <source>
        <dbReference type="Proteomes" id="UP000077202"/>
    </source>
</evidence>
<comment type="caution">
    <text evidence="1">The sequence shown here is derived from an EMBL/GenBank/DDBJ whole genome shotgun (WGS) entry which is preliminary data.</text>
</comment>
<gene>
    <name evidence="1" type="ORF">AXG93_496s1050</name>
</gene>
<dbReference type="InterPro" id="IPR012337">
    <property type="entry name" value="RNaseH-like_sf"/>
</dbReference>
<sequence>MHSADGIPSLYGWLPCCDHIISTILTTIIDKRTRMIEGKKSAPFYEFYHLALELFDTIDQVKALVTYVKQANLQDEIAKTLKQENVTRWNSALRCMISVDEALPELTKILRARGRRLVSKVTKIDHELLKEFIAFLVPFQEAILALEMFEEPTLHRVLYFWQNLLKHCQVVEADITIKEKDGTITTLKKYSPAFIALKPKFVELIREKFIWSDIHVIATLLNPKTKCHIDKFGIDSADIELSQKNLENMMKDHMIGSGIGKGSVRYHKKQKKNNQHVLPSTILKATASSKKRLLPRHTMSKKCNQLHPSKLDDLMFLRSMLMSSTVQIKVPPITES</sequence>
<reference evidence="1" key="1">
    <citation type="submission" date="2016-03" db="EMBL/GenBank/DDBJ databases">
        <title>Mechanisms controlling the formation of the plant cell surface in tip-growing cells are functionally conserved among land plants.</title>
        <authorList>
            <person name="Honkanen S."/>
            <person name="Jones V.A."/>
            <person name="Morieri G."/>
            <person name="Champion C."/>
            <person name="Hetherington A.J."/>
            <person name="Kelly S."/>
            <person name="Saint-Marcoux D."/>
            <person name="Proust H."/>
            <person name="Prescott H."/>
            <person name="Dolan L."/>
        </authorList>
    </citation>
    <scope>NUCLEOTIDE SEQUENCE [LARGE SCALE GENOMIC DNA]</scope>
    <source>
        <tissue evidence="1">Whole gametophyte</tissue>
    </source>
</reference>
<dbReference type="GO" id="GO:0006357">
    <property type="term" value="P:regulation of transcription by RNA polymerase II"/>
    <property type="evidence" value="ECO:0007669"/>
    <property type="project" value="TreeGrafter"/>
</dbReference>
<dbReference type="Proteomes" id="UP000077202">
    <property type="component" value="Unassembled WGS sequence"/>
</dbReference>
<keyword evidence="2" id="KW-1185">Reference proteome</keyword>
<organism evidence="1 2">
    <name type="scientific">Marchantia polymorpha subsp. ruderalis</name>
    <dbReference type="NCBI Taxonomy" id="1480154"/>
    <lineage>
        <taxon>Eukaryota</taxon>
        <taxon>Viridiplantae</taxon>
        <taxon>Streptophyta</taxon>
        <taxon>Embryophyta</taxon>
        <taxon>Marchantiophyta</taxon>
        <taxon>Marchantiopsida</taxon>
        <taxon>Marchantiidae</taxon>
        <taxon>Marchantiales</taxon>
        <taxon>Marchantiaceae</taxon>
        <taxon>Marchantia</taxon>
    </lineage>
</organism>
<name>A0A176VPI3_MARPO</name>
<dbReference type="SUPFAM" id="SSF53098">
    <property type="entry name" value="Ribonuclease H-like"/>
    <property type="match status" value="1"/>
</dbReference>
<evidence type="ECO:0008006" key="3">
    <source>
        <dbReference type="Google" id="ProtNLM"/>
    </source>
</evidence>
<protein>
    <recommendedName>
        <fullName evidence="3">hAT-like transposase RNase-H fold domain-containing protein</fullName>
    </recommendedName>
</protein>
<dbReference type="EMBL" id="LVLJ01003060">
    <property type="protein sequence ID" value="OAE22810.1"/>
    <property type="molecule type" value="Genomic_DNA"/>
</dbReference>
<accession>A0A176VPI3</accession>
<evidence type="ECO:0000313" key="1">
    <source>
        <dbReference type="EMBL" id="OAE22810.1"/>
    </source>
</evidence>
<dbReference type="InterPro" id="IPR052717">
    <property type="entry name" value="Vacuolar_transposase_reg"/>
</dbReference>
<dbReference type="GO" id="GO:0005634">
    <property type="term" value="C:nucleus"/>
    <property type="evidence" value="ECO:0007669"/>
    <property type="project" value="TreeGrafter"/>
</dbReference>